<evidence type="ECO:0000256" key="1">
    <source>
        <dbReference type="SAM" id="Coils"/>
    </source>
</evidence>
<evidence type="ECO:0000256" key="2">
    <source>
        <dbReference type="SAM" id="MobiDB-lite"/>
    </source>
</evidence>
<name>A0A4Y1S131_PRUDU</name>
<evidence type="ECO:0000313" key="4">
    <source>
        <dbReference type="EMBL" id="KAI5315973.1"/>
    </source>
</evidence>
<dbReference type="PANTHER" id="PTHR31016">
    <property type="entry name" value="OS04G0228100 PROTEIN"/>
    <property type="match status" value="1"/>
</dbReference>
<keyword evidence="7" id="KW-1185">Reference proteome</keyword>
<evidence type="ECO:0000313" key="5">
    <source>
        <dbReference type="EMBL" id="VVA13968.1"/>
    </source>
</evidence>
<feature type="region of interest" description="Disordered" evidence="2">
    <location>
        <begin position="139"/>
        <end position="193"/>
    </location>
</feature>
<dbReference type="PANTHER" id="PTHR31016:SF2">
    <property type="entry name" value="OS04G0228100 PROTEIN"/>
    <property type="match status" value="1"/>
</dbReference>
<evidence type="ECO:0000313" key="3">
    <source>
        <dbReference type="EMBL" id="BBH10301.1"/>
    </source>
</evidence>
<accession>A0A4Y1S131</accession>
<dbReference type="EMBL" id="AP019304">
    <property type="protein sequence ID" value="BBH10301.1"/>
    <property type="molecule type" value="Genomic_DNA"/>
</dbReference>
<dbReference type="Proteomes" id="UP001054821">
    <property type="component" value="Chromosome 8"/>
</dbReference>
<feature type="coiled-coil region" evidence="1">
    <location>
        <begin position="255"/>
        <end position="282"/>
    </location>
</feature>
<evidence type="ECO:0000313" key="7">
    <source>
        <dbReference type="Proteomes" id="UP001054821"/>
    </source>
</evidence>
<protein>
    <submittedName>
        <fullName evidence="5">PREDICTED: unnamed product</fullName>
    </submittedName>
</protein>
<dbReference type="Gramene" id="VVA13968">
    <property type="protein sequence ID" value="VVA13968"/>
    <property type="gene ID" value="Prudul26B009890"/>
</dbReference>
<feature type="region of interest" description="Disordered" evidence="2">
    <location>
        <begin position="51"/>
        <end position="74"/>
    </location>
</feature>
<reference evidence="3" key="1">
    <citation type="journal article" date="2019" name="Science">
        <title>Mutation of a bHLH transcription factor allowed almond domestication.</title>
        <authorList>
            <person name="Sanchez-Perez R."/>
            <person name="Pavan S."/>
            <person name="Mazzeo R."/>
            <person name="Moldovan C."/>
            <person name="Aiese Cigliano R."/>
            <person name="Del Cueto J."/>
            <person name="Ricciardi F."/>
            <person name="Lotti C."/>
            <person name="Ricciardi L."/>
            <person name="Dicenta F."/>
            <person name="Lopez-Marques R.L."/>
            <person name="Lindberg Moller B."/>
        </authorList>
    </citation>
    <scope>NUCLEOTIDE SEQUENCE</scope>
</reference>
<organism evidence="3">
    <name type="scientific">Prunus dulcis</name>
    <name type="common">Almond</name>
    <name type="synonym">Amygdalus dulcis</name>
    <dbReference type="NCBI Taxonomy" id="3755"/>
    <lineage>
        <taxon>Eukaryota</taxon>
        <taxon>Viridiplantae</taxon>
        <taxon>Streptophyta</taxon>
        <taxon>Embryophyta</taxon>
        <taxon>Tracheophyta</taxon>
        <taxon>Spermatophyta</taxon>
        <taxon>Magnoliopsida</taxon>
        <taxon>eudicotyledons</taxon>
        <taxon>Gunneridae</taxon>
        <taxon>Pentapetalae</taxon>
        <taxon>rosids</taxon>
        <taxon>fabids</taxon>
        <taxon>Rosales</taxon>
        <taxon>Rosaceae</taxon>
        <taxon>Amygdaloideae</taxon>
        <taxon>Amygdaleae</taxon>
        <taxon>Prunus</taxon>
    </lineage>
</organism>
<keyword evidence="1" id="KW-0175">Coiled coil</keyword>
<reference evidence="4 7" key="4">
    <citation type="journal article" date="2022" name="G3 (Bethesda)">
        <title>Whole-genome sequence and methylome profiling of the almond [Prunus dulcis (Mill.) D.A. Webb] cultivar 'Nonpareil'.</title>
        <authorList>
            <person name="D'Amico-Willman K.M."/>
            <person name="Ouma W.Z."/>
            <person name="Meulia T."/>
            <person name="Sideli G.M."/>
            <person name="Gradziel T.M."/>
            <person name="Fresnedo-Ramirez J."/>
        </authorList>
    </citation>
    <scope>NUCLEOTIDE SEQUENCE [LARGE SCALE GENOMIC DNA]</scope>
    <source>
        <strain evidence="4">Clone GOH B32 T37-40</strain>
    </source>
</reference>
<reference evidence="6" key="3">
    <citation type="journal article" date="2020" name="Plant J.">
        <title>Transposons played a major role in the diversification between the closely related almond and peach genomes: results from the almond genome sequence.</title>
        <authorList>
            <person name="Alioto T."/>
            <person name="Alexiou K.G."/>
            <person name="Bardil A."/>
            <person name="Barteri F."/>
            <person name="Castanera R."/>
            <person name="Cruz F."/>
            <person name="Dhingra A."/>
            <person name="Duval H."/>
            <person name="Fernandez I Marti A."/>
            <person name="Frias L."/>
            <person name="Galan B."/>
            <person name="Garcia J.L."/>
            <person name="Howad W."/>
            <person name="Gomez-Garrido J."/>
            <person name="Gut M."/>
            <person name="Julca I."/>
            <person name="Morata J."/>
            <person name="Puigdomenech P."/>
            <person name="Ribeca P."/>
            <person name="Rubio Cabetas M.J."/>
            <person name="Vlasova A."/>
            <person name="Wirthensohn M."/>
            <person name="Garcia-Mas J."/>
            <person name="Gabaldon T."/>
            <person name="Casacuberta J.M."/>
            <person name="Arus P."/>
        </authorList>
    </citation>
    <scope>NUCLEOTIDE SEQUENCE [LARGE SCALE GENOMIC DNA]</scope>
    <source>
        <strain evidence="6">cv. Texas</strain>
    </source>
</reference>
<dbReference type="AlphaFoldDB" id="A0A4Y1S131"/>
<feature type="compositionally biased region" description="Acidic residues" evidence="2">
    <location>
        <begin position="318"/>
        <end position="330"/>
    </location>
</feature>
<feature type="compositionally biased region" description="Polar residues" evidence="2">
    <location>
        <begin position="332"/>
        <end position="341"/>
    </location>
</feature>
<dbReference type="Proteomes" id="UP000327085">
    <property type="component" value="Chromosome 8"/>
</dbReference>
<reference evidence="5" key="2">
    <citation type="submission" date="2019-07" db="EMBL/GenBank/DDBJ databases">
        <authorList>
            <person name="Alioto T."/>
            <person name="Alioto T."/>
            <person name="Gomez Garrido J."/>
        </authorList>
    </citation>
    <scope>NUCLEOTIDE SEQUENCE</scope>
</reference>
<feature type="region of interest" description="Disordered" evidence="2">
    <location>
        <begin position="311"/>
        <end position="357"/>
    </location>
</feature>
<evidence type="ECO:0000313" key="6">
    <source>
        <dbReference type="Proteomes" id="UP000327085"/>
    </source>
</evidence>
<dbReference type="EMBL" id="JAJFAZ020000008">
    <property type="protein sequence ID" value="KAI5315973.1"/>
    <property type="molecule type" value="Genomic_DNA"/>
</dbReference>
<proteinExistence type="predicted"/>
<feature type="compositionally biased region" description="Basic and acidic residues" evidence="2">
    <location>
        <begin position="139"/>
        <end position="190"/>
    </location>
</feature>
<dbReference type="EMBL" id="CABIKO010000009">
    <property type="protein sequence ID" value="VVA13968.1"/>
    <property type="molecule type" value="Genomic_DNA"/>
</dbReference>
<sequence length="357" mass="39512">MAASVDTPSPTHLNHKATSLFMASSSSSPLFSPSSDKRFWSSLRSRIDTLLDDPSSKIPPAQAQNPPNADPSLPVQMNVGGLKRAIATKEDSLLLMRGFDSIAHTLSQLSNTLETALQGANDLAKPPTLTEIFHGHLNKSESKEKDSEDQKNAEDPHVGLKRKFDNSHCSEDQGDDSKKENEQDPKDGKLKKAKNLAISMATKATSFARELKSIRSDLCFMQERCALLEEENRRLRDGLDKGLRPEEDDLVRLQLEALLAEKSRLANENANLVRENQCLNQLVEYHQLTSHDLSASYEQVIQGLCLDFSSPPRPIAEEANEEDGEDDGDNEVSQTPQTNLFGFSAPLDDDVCSRKDQ</sequence>
<gene>
    <name evidence="5" type="ORF">ALMOND_2B009890</name>
    <name evidence="4" type="ORF">L3X38_045149</name>
    <name evidence="3" type="ORF">Prudu_023053</name>
</gene>
<dbReference type="OMA" id="LSFMQER"/>